<keyword evidence="2" id="KW-1185">Reference proteome</keyword>
<evidence type="ECO:0000313" key="2">
    <source>
        <dbReference type="Proteomes" id="UP000003327"/>
    </source>
</evidence>
<name>C9MP54_9BACT</name>
<proteinExistence type="predicted"/>
<protein>
    <submittedName>
        <fullName evidence="1">Uncharacterized protein</fullName>
    </submittedName>
</protein>
<dbReference type="EMBL" id="ACVA01000031">
    <property type="protein sequence ID" value="EEX18857.1"/>
    <property type="molecule type" value="Genomic_DNA"/>
</dbReference>
<dbReference type="AlphaFoldDB" id="C9MP54"/>
<comment type="caution">
    <text evidence="1">The sequence shown here is derived from an EMBL/GenBank/DDBJ whole genome shotgun (WGS) entry which is preliminary data.</text>
</comment>
<organism evidence="1 2">
    <name type="scientific">Prevotella veroralis F0319</name>
    <dbReference type="NCBI Taxonomy" id="649761"/>
    <lineage>
        <taxon>Bacteria</taxon>
        <taxon>Pseudomonadati</taxon>
        <taxon>Bacteroidota</taxon>
        <taxon>Bacteroidia</taxon>
        <taxon>Bacteroidales</taxon>
        <taxon>Prevotellaceae</taxon>
        <taxon>Prevotella</taxon>
    </lineage>
</organism>
<dbReference type="HOGENOM" id="CLU_2701760_0_0_10"/>
<reference evidence="1 2" key="1">
    <citation type="submission" date="2009-09" db="EMBL/GenBank/DDBJ databases">
        <authorList>
            <person name="Weinstock G."/>
            <person name="Sodergren E."/>
            <person name="Clifton S."/>
            <person name="Fulton L."/>
            <person name="Fulton B."/>
            <person name="Courtney L."/>
            <person name="Fronick C."/>
            <person name="Harrison M."/>
            <person name="Strong C."/>
            <person name="Farmer C."/>
            <person name="Delahaunty K."/>
            <person name="Markovic C."/>
            <person name="Hall O."/>
            <person name="Minx P."/>
            <person name="Tomlinson C."/>
            <person name="Mitreva M."/>
            <person name="Nelson J."/>
            <person name="Hou S."/>
            <person name="Wollam A."/>
            <person name="Pepin K.H."/>
            <person name="Johnson M."/>
            <person name="Bhonagiri V."/>
            <person name="Nash W.E."/>
            <person name="Warren W."/>
            <person name="Chinwalla A."/>
            <person name="Mardis E.R."/>
            <person name="Wilson R.K."/>
        </authorList>
    </citation>
    <scope>NUCLEOTIDE SEQUENCE [LARGE SCALE GENOMIC DNA]</scope>
    <source>
        <strain evidence="1 2">F0319</strain>
    </source>
</reference>
<evidence type="ECO:0000313" key="1">
    <source>
        <dbReference type="EMBL" id="EEX18857.1"/>
    </source>
</evidence>
<accession>C9MP54</accession>
<dbReference type="Proteomes" id="UP000003327">
    <property type="component" value="Unassembled WGS sequence"/>
</dbReference>
<gene>
    <name evidence="1" type="ORF">HMPREF0973_01392</name>
</gene>
<sequence length="73" mass="8065">MGYWGGQTRASVPTFSTYFQLIITIRISSREALLPLGEVGWGFQTRASVPTLRYHLGGNSYCEDTEANSSCNT</sequence>